<dbReference type="EMBL" id="CAJNIZ010045431">
    <property type="protein sequence ID" value="CAE7719943.1"/>
    <property type="molecule type" value="Genomic_DNA"/>
</dbReference>
<organism evidence="2 3">
    <name type="scientific">Symbiodinium pilosum</name>
    <name type="common">Dinoflagellate</name>
    <dbReference type="NCBI Taxonomy" id="2952"/>
    <lineage>
        <taxon>Eukaryota</taxon>
        <taxon>Sar</taxon>
        <taxon>Alveolata</taxon>
        <taxon>Dinophyceae</taxon>
        <taxon>Suessiales</taxon>
        <taxon>Symbiodiniaceae</taxon>
        <taxon>Symbiodinium</taxon>
    </lineage>
</organism>
<feature type="region of interest" description="Disordered" evidence="1">
    <location>
        <begin position="816"/>
        <end position="847"/>
    </location>
</feature>
<proteinExistence type="predicted"/>
<keyword evidence="3" id="KW-1185">Reference proteome</keyword>
<dbReference type="AlphaFoldDB" id="A0A812X9A4"/>
<dbReference type="Proteomes" id="UP000649617">
    <property type="component" value="Unassembled WGS sequence"/>
</dbReference>
<gene>
    <name evidence="2" type="ORF">SPIL2461_LOCUS20499</name>
</gene>
<name>A0A812X9A4_SYMPI</name>
<evidence type="ECO:0000256" key="1">
    <source>
        <dbReference type="SAM" id="MobiDB-lite"/>
    </source>
</evidence>
<dbReference type="OrthoDB" id="446052at2759"/>
<reference evidence="2" key="1">
    <citation type="submission" date="2021-02" db="EMBL/GenBank/DDBJ databases">
        <authorList>
            <person name="Dougan E. K."/>
            <person name="Rhodes N."/>
            <person name="Thang M."/>
            <person name="Chan C."/>
        </authorList>
    </citation>
    <scope>NUCLEOTIDE SEQUENCE</scope>
</reference>
<protein>
    <submittedName>
        <fullName evidence="2">Uncharacterized protein</fullName>
    </submittedName>
</protein>
<feature type="region of interest" description="Disordered" evidence="1">
    <location>
        <begin position="1092"/>
        <end position="1114"/>
    </location>
</feature>
<evidence type="ECO:0000313" key="2">
    <source>
        <dbReference type="EMBL" id="CAE7719943.1"/>
    </source>
</evidence>
<accession>A0A812X9A4</accession>
<evidence type="ECO:0000313" key="3">
    <source>
        <dbReference type="Proteomes" id="UP000649617"/>
    </source>
</evidence>
<feature type="region of interest" description="Disordered" evidence="1">
    <location>
        <begin position="406"/>
        <end position="428"/>
    </location>
</feature>
<sequence>MPVPGIVAAPQPSSLQEKGLLHGVQPHEVVQRGIDLFRPELSVEDLWGASPPTGAAFLEAVLSFYGDGVHDVPWFFQSAGDGENVSSGLARSIVRSPLSREIQEATVQNYKERIFRESISQVAAGEPVFKFRSAEKCWPCEAGTWNHRAEAVYRAAAENAEHHNVQPVLARGLKNVKFIHWRVPAKIWQRFIITHNSFHVGSGQNFIDHLEEAISLECEWELETSRSGLHSANPRYKNAYRDFILAKSLYFRDWDSYRKALSLAHMLQNKFKIWPACRQFWNTYVDFLGADMDASAVLRCMHQLALLITGNMSKFYSTSQVPKASGKASSERLPGWSFQRWDHDSTKMNLINLPMGESVVARKLTVRSDDPDGKTTGKRAQVCGDVRQELAGLGVRAKQARVQGPAEAAASATANTNLPASEEQAASSSLLDLAGDDGRSVAGCGDASAAGSSKGVGTSAGEVKIKKSDKKSAFTPFSLDAGKRPITAMDDFMQCMKYAEKVVKVPKESLENTFSFCAGLFLQFTFESRVCLNGKDLRVWSAARAELQATFVAAMDFLGDDIGDRKTLGKSNALSLSAFDLAKALCRTYTSVLVQSLVLDSEESQGMRRVATTMSIQYDQVVVPLKRFVETQMKLPIVMHDVVRANKRMDLIGLLCLIQDRVSKTLPFQWTLFATDVAELYAARGHFVERTDEVFDPNTLEKFLGLRLQYLARLVSSACTCICELVITNNSPVTFQMLSIWADQVQPEMDVLVPFDSLLSAADWATKWAEVLQHAESMADLVRKVQEKVKVQPEGDSEVSKAAGASAYMQLRKTNEAEGLEQSKPDALATANGGKTTKPGDGKSSPLSTSISLAVVNNFVSDSFQATVRLSKECQVLGMTTISAAFVKKLEHKLNAALWDAYHDLGQGQDEAVRISVKSPGAKGGKDVVQVALPVADGLRMPYMNRVCAVKMPKAIWCCKVDFYMEPCKDAVNTEFVVPAWAARCVSRNDQAFFEAKAVLRNVILYKVGDSELDFDIMGLPDKDTPAYSARKARIDEVQNAAHVVVPLTIQCLSPVSDLEEKLDKDLKDQRDSVEKQIRNWITTSTKAKVKAVKNKRKQGAANEDTPSSASKAADKTNAAMFEALGLAMPTDREEQIAALVELRDQEGRYEALVQKAREAILQPDSIPLTRLQGDDEKSRNVRAKLMQEALEAAQKVESGANAEECEASRFGAMAALKDAQEKGGFANKDPKDPFQSDSHGTFVILHDV</sequence>
<comment type="caution">
    <text evidence="2">The sequence shown here is derived from an EMBL/GenBank/DDBJ whole genome shotgun (WGS) entry which is preliminary data.</text>
</comment>